<comment type="similarity">
    <text evidence="1">Belongs to the protein kinase superfamily. STE Ser/Thr protein kinase family. STE20 subfamily.</text>
</comment>
<evidence type="ECO:0000256" key="4">
    <source>
        <dbReference type="SAM" id="SignalP"/>
    </source>
</evidence>
<gene>
    <name evidence="6" type="ORF">PSACC_01713</name>
</gene>
<organism evidence="6 7">
    <name type="scientific">Paramicrosporidium saccamoebae</name>
    <dbReference type="NCBI Taxonomy" id="1246581"/>
    <lineage>
        <taxon>Eukaryota</taxon>
        <taxon>Fungi</taxon>
        <taxon>Fungi incertae sedis</taxon>
        <taxon>Cryptomycota</taxon>
        <taxon>Cryptomycota incertae sedis</taxon>
        <taxon>Paramicrosporidium</taxon>
    </lineage>
</organism>
<dbReference type="STRING" id="1246581.A0A2H9TL60"/>
<feature type="domain" description="Protein kinase" evidence="5">
    <location>
        <begin position="59"/>
        <end position="277"/>
    </location>
</feature>
<feature type="chain" id="PRO_5014152624" description="Protein kinase domain-containing protein" evidence="4">
    <location>
        <begin position="19"/>
        <end position="277"/>
    </location>
</feature>
<keyword evidence="7" id="KW-1185">Reference proteome</keyword>
<keyword evidence="2" id="KW-0547">Nucleotide-binding</keyword>
<dbReference type="SUPFAM" id="SSF56112">
    <property type="entry name" value="Protein kinase-like (PK-like)"/>
    <property type="match status" value="1"/>
</dbReference>
<sequence>MPLMIFAVLLCLGAICNAAKHIAYGHKIPILTKGLLDKRHRYRPRFIMYMGKICTSWDFKNLREIGGDSTNSVYLAEHISGELVVVKKFSRDARPEGIRMEEVVLNMLHHPGLPTGICAFNHAKDAVSVVMKYYEGVNMADWLKTREGVVEANLQKIVIQLVDVLLFLHDHAIIHNNIVLENIIIGRELQVRLIGFEFTRYAPDGMNLELGDIYNMAPEKLAGSTFHNGVDWYGLGLVIYQATNKHHPFHGARSMGELKRIRPGRTMVSVQWRRLAD</sequence>
<dbReference type="Pfam" id="PF00069">
    <property type="entry name" value="Pkinase"/>
    <property type="match status" value="1"/>
</dbReference>
<evidence type="ECO:0000313" key="6">
    <source>
        <dbReference type="EMBL" id="PJF18472.1"/>
    </source>
</evidence>
<comment type="caution">
    <text evidence="6">The sequence shown here is derived from an EMBL/GenBank/DDBJ whole genome shotgun (WGS) entry which is preliminary data.</text>
</comment>
<accession>A0A2H9TL60</accession>
<evidence type="ECO:0000256" key="1">
    <source>
        <dbReference type="ARBA" id="ARBA00008874"/>
    </source>
</evidence>
<dbReference type="CDD" id="cd00180">
    <property type="entry name" value="PKc"/>
    <property type="match status" value="1"/>
</dbReference>
<dbReference type="OrthoDB" id="4062651at2759"/>
<reference evidence="6 7" key="1">
    <citation type="submission" date="2016-10" db="EMBL/GenBank/DDBJ databases">
        <title>The genome of Paramicrosporidium saccamoebae is the missing link in understanding Cryptomycota and Microsporidia evolution.</title>
        <authorList>
            <person name="Quandt C.A."/>
            <person name="Beaudet D."/>
            <person name="Corsaro D."/>
            <person name="Michel R."/>
            <person name="Corradi N."/>
            <person name="James T."/>
        </authorList>
    </citation>
    <scope>NUCLEOTIDE SEQUENCE [LARGE SCALE GENOMIC DNA]</scope>
    <source>
        <strain evidence="6 7">KSL3</strain>
    </source>
</reference>
<evidence type="ECO:0000259" key="5">
    <source>
        <dbReference type="PROSITE" id="PS50011"/>
    </source>
</evidence>
<evidence type="ECO:0000256" key="3">
    <source>
        <dbReference type="ARBA" id="ARBA00022840"/>
    </source>
</evidence>
<feature type="signal peptide" evidence="4">
    <location>
        <begin position="1"/>
        <end position="18"/>
    </location>
</feature>
<dbReference type="AlphaFoldDB" id="A0A2H9TL60"/>
<dbReference type="Proteomes" id="UP000240830">
    <property type="component" value="Unassembled WGS sequence"/>
</dbReference>
<dbReference type="PANTHER" id="PTHR45832:SF22">
    <property type="entry name" value="SERINE_THREONINE-PROTEIN KINASE SAMKA-RELATED"/>
    <property type="match status" value="1"/>
</dbReference>
<dbReference type="EMBL" id="MTSL01000121">
    <property type="protein sequence ID" value="PJF18472.1"/>
    <property type="molecule type" value="Genomic_DNA"/>
</dbReference>
<keyword evidence="3" id="KW-0067">ATP-binding</keyword>
<dbReference type="GO" id="GO:0005524">
    <property type="term" value="F:ATP binding"/>
    <property type="evidence" value="ECO:0007669"/>
    <property type="project" value="UniProtKB-KW"/>
</dbReference>
<dbReference type="Gene3D" id="1.10.510.10">
    <property type="entry name" value="Transferase(Phosphotransferase) domain 1"/>
    <property type="match status" value="1"/>
</dbReference>
<dbReference type="PANTHER" id="PTHR45832">
    <property type="entry name" value="SERINE/THREONINE-PROTEIN KINASE SAMKA-RELATED-RELATED"/>
    <property type="match status" value="1"/>
</dbReference>
<dbReference type="InterPro" id="IPR051931">
    <property type="entry name" value="PAK3-like"/>
</dbReference>
<dbReference type="GO" id="GO:0004672">
    <property type="term" value="F:protein kinase activity"/>
    <property type="evidence" value="ECO:0007669"/>
    <property type="project" value="InterPro"/>
</dbReference>
<protein>
    <recommendedName>
        <fullName evidence="5">Protein kinase domain-containing protein</fullName>
    </recommendedName>
</protein>
<proteinExistence type="inferred from homology"/>
<evidence type="ECO:0000313" key="7">
    <source>
        <dbReference type="Proteomes" id="UP000240830"/>
    </source>
</evidence>
<dbReference type="PROSITE" id="PS50011">
    <property type="entry name" value="PROTEIN_KINASE_DOM"/>
    <property type="match status" value="1"/>
</dbReference>
<dbReference type="SMART" id="SM00220">
    <property type="entry name" value="S_TKc"/>
    <property type="match status" value="1"/>
</dbReference>
<name>A0A2H9TL60_9FUNG</name>
<evidence type="ECO:0000256" key="2">
    <source>
        <dbReference type="ARBA" id="ARBA00022741"/>
    </source>
</evidence>
<keyword evidence="4" id="KW-0732">Signal</keyword>
<dbReference type="InterPro" id="IPR000719">
    <property type="entry name" value="Prot_kinase_dom"/>
</dbReference>
<dbReference type="InterPro" id="IPR011009">
    <property type="entry name" value="Kinase-like_dom_sf"/>
</dbReference>